<organism evidence="2 3">
    <name type="scientific">Pseudomonas savastanoi pv. glycinea</name>
    <name type="common">Pseudomonas syringae pv. glycinea</name>
    <dbReference type="NCBI Taxonomy" id="318"/>
    <lineage>
        <taxon>Bacteria</taxon>
        <taxon>Pseudomonadati</taxon>
        <taxon>Pseudomonadota</taxon>
        <taxon>Gammaproteobacteria</taxon>
        <taxon>Pseudomonadales</taxon>
        <taxon>Pseudomonadaceae</taxon>
        <taxon>Pseudomonas</taxon>
    </lineage>
</organism>
<proteinExistence type="predicted"/>
<protein>
    <submittedName>
        <fullName evidence="2">Uncharacterized protein</fullName>
    </submittedName>
</protein>
<dbReference type="Proteomes" id="UP000273536">
    <property type="component" value="Unassembled WGS sequence"/>
</dbReference>
<dbReference type="GO" id="GO:0003677">
    <property type="term" value="F:DNA binding"/>
    <property type="evidence" value="ECO:0007669"/>
    <property type="project" value="InterPro"/>
</dbReference>
<dbReference type="InterPro" id="IPR011010">
    <property type="entry name" value="DNA_brk_join_enz"/>
</dbReference>
<evidence type="ECO:0000313" key="2">
    <source>
        <dbReference type="EMBL" id="RMO36621.1"/>
    </source>
</evidence>
<dbReference type="GO" id="GO:0015074">
    <property type="term" value="P:DNA integration"/>
    <property type="evidence" value="ECO:0007669"/>
    <property type="project" value="InterPro"/>
</dbReference>
<gene>
    <name evidence="2" type="ORF">ALQ42_01824</name>
</gene>
<dbReference type="EMBL" id="RBPS01000185">
    <property type="protein sequence ID" value="RMO36621.1"/>
    <property type="molecule type" value="Genomic_DNA"/>
</dbReference>
<evidence type="ECO:0000256" key="1">
    <source>
        <dbReference type="ARBA" id="ARBA00023172"/>
    </source>
</evidence>
<accession>A0A3M3HIP9</accession>
<dbReference type="InterPro" id="IPR013762">
    <property type="entry name" value="Integrase-like_cat_sf"/>
</dbReference>
<name>A0A3M3HIP9_PSESG</name>
<dbReference type="AlphaFoldDB" id="A0A3M3HIP9"/>
<keyword evidence="1" id="KW-0233">DNA recombination</keyword>
<dbReference type="SUPFAM" id="SSF56349">
    <property type="entry name" value="DNA breaking-rejoining enzymes"/>
    <property type="match status" value="1"/>
</dbReference>
<dbReference type="GO" id="GO:0006310">
    <property type="term" value="P:DNA recombination"/>
    <property type="evidence" value="ECO:0007669"/>
    <property type="project" value="UniProtKB-KW"/>
</dbReference>
<dbReference type="Gene3D" id="1.10.443.10">
    <property type="entry name" value="Intergrase catalytic core"/>
    <property type="match status" value="1"/>
</dbReference>
<reference evidence="2 3" key="1">
    <citation type="submission" date="2018-08" db="EMBL/GenBank/DDBJ databases">
        <title>Recombination of ecologically and evolutionarily significant loci maintains genetic cohesion in the Pseudomonas syringae species complex.</title>
        <authorList>
            <person name="Dillon M."/>
            <person name="Thakur S."/>
            <person name="Almeida R.N.D."/>
            <person name="Weir B.S."/>
            <person name="Guttman D.S."/>
        </authorList>
    </citation>
    <scope>NUCLEOTIDE SEQUENCE [LARGE SCALE GENOMIC DNA]</scope>
    <source>
        <strain evidence="2 3">ICMP 6372</strain>
    </source>
</reference>
<dbReference type="RefSeq" id="WP_004664368.1">
    <property type="nucleotide sequence ID" value="NZ_RBOQ01000480.1"/>
</dbReference>
<sequence>MIKPTEALNSINTIDFESSDISFASPSEIALDLHATARSAAEGRIFWEDNKLIMLGKLGVSCKYLFVHFSPEIKDSFQRASIGYFNNGQVSSSGLRRIVSAMRTAAKKKPLHIIDSQWVSQALPSFTFRQLKEPIRNFLEYWKDGYPSIVTDDALNLLAQARAASSISSNVESDDPDKSWLTDHEYEDLLQATWAHYDFSGFTQPALIRLLSLQYARRPSQLASLKFCDLKSGSDKELVEHHENEIHFPAAKECFVSVEFRGGRFEAHPIAKHLWDLLKIQRQQIKTLFEHSLGLSLGEDDISQLPIFTTEERILKANVTLREKLGLDPRQNLADELFHSPPVRIGRVIGFHYNMLIHDGRKKPRSPYTAPPAVPLSPRTGRPIAVKATRLRHTRVRQLARMGVPRPILSFWLGHNDDDALKSYYNDPAERAREIDQFLAPGLAPIAQAFHGRIIATDAEATHPDDSMKRLELAKNGQLLYMGKCGKFTFCSTTSVPVPCYRCRVFEPLVDAPHEEVLEALIYRQAQELAVIKPGSMRNLLNPIDLSADIRAVERCIALCKAKREQM</sequence>
<comment type="caution">
    <text evidence="2">The sequence shown here is derived from an EMBL/GenBank/DDBJ whole genome shotgun (WGS) entry which is preliminary data.</text>
</comment>
<evidence type="ECO:0000313" key="3">
    <source>
        <dbReference type="Proteomes" id="UP000273536"/>
    </source>
</evidence>